<feature type="domain" description="DUF6883" evidence="1">
    <location>
        <begin position="5"/>
        <end position="55"/>
    </location>
</feature>
<proteinExistence type="predicted"/>
<comment type="caution">
    <text evidence="2">The sequence shown here is derived from an EMBL/GenBank/DDBJ whole genome shotgun (WGS) entry which is preliminary data.</text>
</comment>
<protein>
    <recommendedName>
        <fullName evidence="1">DUF6883 domain-containing protein</fullName>
    </recommendedName>
</protein>
<name>A0ABR8HSG8_9CHRO</name>
<keyword evidence="3" id="KW-1185">Reference proteome</keyword>
<dbReference type="EMBL" id="JACJSW010000093">
    <property type="protein sequence ID" value="MBD2621474.1"/>
    <property type="molecule type" value="Genomic_DNA"/>
</dbReference>
<dbReference type="Pfam" id="PF21814">
    <property type="entry name" value="DUF6883"/>
    <property type="match status" value="1"/>
</dbReference>
<evidence type="ECO:0000313" key="2">
    <source>
        <dbReference type="EMBL" id="MBD2621474.1"/>
    </source>
</evidence>
<gene>
    <name evidence="2" type="ORF">H6G48_07220</name>
</gene>
<evidence type="ECO:0000259" key="1">
    <source>
        <dbReference type="Pfam" id="PF21814"/>
    </source>
</evidence>
<evidence type="ECO:0000313" key="3">
    <source>
        <dbReference type="Proteomes" id="UP000636187"/>
    </source>
</evidence>
<reference evidence="2 3" key="1">
    <citation type="journal article" date="2020" name="ISME J.">
        <title>Comparative genomics reveals insights into cyanobacterial evolution and habitat adaptation.</title>
        <authorList>
            <person name="Chen M.Y."/>
            <person name="Teng W.K."/>
            <person name="Zhao L."/>
            <person name="Hu C.X."/>
            <person name="Zhou Y.K."/>
            <person name="Han B.P."/>
            <person name="Song L.R."/>
            <person name="Shu W.S."/>
        </authorList>
    </citation>
    <scope>NUCLEOTIDE SEQUENCE [LARGE SCALE GENOMIC DNA]</scope>
    <source>
        <strain evidence="2 3">FACHB-1344</strain>
    </source>
</reference>
<dbReference type="Proteomes" id="UP000636187">
    <property type="component" value="Unassembled WGS sequence"/>
</dbReference>
<accession>A0ABR8HSG8</accession>
<dbReference type="InterPro" id="IPR049250">
    <property type="entry name" value="DUF6883"/>
</dbReference>
<sequence>MSKFNRTEVVQQAVTEFGQQFKVDWTIPERQGTQLRTIWEIGLINPNPRLISAFIK</sequence>
<dbReference type="RefSeq" id="WP_423202533.1">
    <property type="nucleotide sequence ID" value="NZ_JACJSW010000093.1"/>
</dbReference>
<organism evidence="2 3">
    <name type="scientific">Microcystis flos-aquae FACHB-1344</name>
    <dbReference type="NCBI Taxonomy" id="2692899"/>
    <lineage>
        <taxon>Bacteria</taxon>
        <taxon>Bacillati</taxon>
        <taxon>Cyanobacteriota</taxon>
        <taxon>Cyanophyceae</taxon>
        <taxon>Oscillatoriophycideae</taxon>
        <taxon>Chroococcales</taxon>
        <taxon>Microcystaceae</taxon>
        <taxon>Microcystis</taxon>
    </lineage>
</organism>